<comment type="caution">
    <text evidence="2">The sequence shown here is derived from an EMBL/GenBank/DDBJ whole genome shotgun (WGS) entry which is preliminary data.</text>
</comment>
<evidence type="ECO:0000256" key="1">
    <source>
        <dbReference type="SAM" id="Phobius"/>
    </source>
</evidence>
<accession>A0A0G1WGS9</accession>
<evidence type="ECO:0000313" key="3">
    <source>
        <dbReference type="Proteomes" id="UP000033882"/>
    </source>
</evidence>
<feature type="transmembrane region" description="Helical" evidence="1">
    <location>
        <begin position="58"/>
        <end position="82"/>
    </location>
</feature>
<gene>
    <name evidence="2" type="ORF">UY19_C0013G0006</name>
</gene>
<reference evidence="2 3" key="1">
    <citation type="journal article" date="2015" name="Nature">
        <title>rRNA introns, odd ribosomes, and small enigmatic genomes across a large radiation of phyla.</title>
        <authorList>
            <person name="Brown C.T."/>
            <person name="Hug L.A."/>
            <person name="Thomas B.C."/>
            <person name="Sharon I."/>
            <person name="Castelle C.J."/>
            <person name="Singh A."/>
            <person name="Wilkins M.J."/>
            <person name="Williams K.H."/>
            <person name="Banfield J.F."/>
        </authorList>
    </citation>
    <scope>NUCLEOTIDE SEQUENCE [LARGE SCALE GENOMIC DNA]</scope>
</reference>
<evidence type="ECO:0000313" key="2">
    <source>
        <dbReference type="EMBL" id="KKU89523.1"/>
    </source>
</evidence>
<dbReference type="AlphaFoldDB" id="A0A0G1WGS9"/>
<protein>
    <submittedName>
        <fullName evidence="2">Uncharacterized protein</fullName>
    </submittedName>
</protein>
<name>A0A0G1WGS9_9BACT</name>
<dbReference type="Proteomes" id="UP000033882">
    <property type="component" value="Unassembled WGS sequence"/>
</dbReference>
<dbReference type="EMBL" id="LCPB01000013">
    <property type="protein sequence ID" value="KKU89523.1"/>
    <property type="molecule type" value="Genomic_DNA"/>
</dbReference>
<keyword evidence="1" id="KW-0472">Membrane</keyword>
<sequence>MEGVCHLMDAFCIRKNNGIIQDMEMYEMQDLMAKLEEQQKKLDAIFVSIEKMRGYFKWTLIISIAVIVLPIIGLLFAIPAFLKTLQIPAGLGL</sequence>
<organism evidence="2 3">
    <name type="scientific">Candidatus Wolfebacteria bacterium GW2011_GWA2_47_9b</name>
    <dbReference type="NCBI Taxonomy" id="1619005"/>
    <lineage>
        <taxon>Bacteria</taxon>
        <taxon>Candidatus Wolfeibacteriota</taxon>
    </lineage>
</organism>
<proteinExistence type="predicted"/>
<keyword evidence="1" id="KW-1133">Transmembrane helix</keyword>
<keyword evidence="1" id="KW-0812">Transmembrane</keyword>